<dbReference type="RefSeq" id="WP_339589261.1">
    <property type="nucleotide sequence ID" value="NZ_JBBHJZ010000007.1"/>
</dbReference>
<keyword evidence="3" id="KW-0808">Transferase</keyword>
<dbReference type="GO" id="GO:0071111">
    <property type="term" value="F:cyclic-guanylate-specific phosphodiesterase activity"/>
    <property type="evidence" value="ECO:0007669"/>
    <property type="project" value="UniProtKB-EC"/>
</dbReference>
<dbReference type="Gene3D" id="3.30.70.270">
    <property type="match status" value="1"/>
</dbReference>
<keyword evidence="3" id="KW-0548">Nucleotidyltransferase</keyword>
<evidence type="ECO:0000313" key="4">
    <source>
        <dbReference type="Proteomes" id="UP001361239"/>
    </source>
</evidence>
<keyword evidence="4" id="KW-1185">Reference proteome</keyword>
<dbReference type="SUPFAM" id="SSF141868">
    <property type="entry name" value="EAL domain-like"/>
    <property type="match status" value="1"/>
</dbReference>
<dbReference type="NCBIfam" id="TIGR00254">
    <property type="entry name" value="GGDEF"/>
    <property type="match status" value="1"/>
</dbReference>
<evidence type="ECO:0000259" key="2">
    <source>
        <dbReference type="PROSITE" id="PS50887"/>
    </source>
</evidence>
<keyword evidence="3" id="KW-0378">Hydrolase</keyword>
<sequence length="546" mass="59168">MPFEIERAPDKRSSHSSVSEREALNYLSSAVLLVDEDGIVRFANMQSRDLFACEAHPGVALSTLLQTRVVSGMIDLAGPKGTGCDTSLRFTDGRSVWAAARPVPSGGWSIVFQDVRMALAQAETTDPVTLLANRACLSSTLTAAIGAACDPVLFAVGLDRFRHVKDALGHEIGDALLRRVAERLTSLADSCDLAARVGDGEFLLLKARAMDAGETTALADRIVDLLSRTYAVEGQMLNVVAHVGVAMACREIATPEDYIKRADLALAQARSDGVGVRFYEPVLAERMEVRRRLELDLRRALALKQFELAYQPQIHLESGTIGGFEALLRWRQADGSFVSPADFIPIAEETGLILPIGEWVLRSACQAAAHWSHPAVVAVNLSPVQFRNRGLTQNVVAALAHAGLPPERLELEITEGALLEDTEAVIATLKSLRSLGVKVSMDDFGTGYSSLSYLRKFPFDKIKIDQSFVRELEHDAEARAIVRTIAALGSSLGIKITAEGVETQGQLEEVRSHGCDYVQGYLTGRPMDDAAARASLARIEDRVHGT</sequence>
<evidence type="ECO:0000259" key="1">
    <source>
        <dbReference type="PROSITE" id="PS50883"/>
    </source>
</evidence>
<dbReference type="SMART" id="SM00267">
    <property type="entry name" value="GGDEF"/>
    <property type="match status" value="1"/>
</dbReference>
<dbReference type="InterPro" id="IPR000160">
    <property type="entry name" value="GGDEF_dom"/>
</dbReference>
<dbReference type="CDD" id="cd01949">
    <property type="entry name" value="GGDEF"/>
    <property type="match status" value="1"/>
</dbReference>
<proteinExistence type="predicted"/>
<dbReference type="InterPro" id="IPR043128">
    <property type="entry name" value="Rev_trsase/Diguanyl_cyclase"/>
</dbReference>
<dbReference type="SUPFAM" id="SSF55073">
    <property type="entry name" value="Nucleotide cyclase"/>
    <property type="match status" value="1"/>
</dbReference>
<dbReference type="Proteomes" id="UP001361239">
    <property type="component" value="Unassembled WGS sequence"/>
</dbReference>
<dbReference type="InterPro" id="IPR052155">
    <property type="entry name" value="Biofilm_reg_signaling"/>
</dbReference>
<dbReference type="GO" id="GO:0052621">
    <property type="term" value="F:diguanylate cyclase activity"/>
    <property type="evidence" value="ECO:0007669"/>
    <property type="project" value="UniProtKB-EC"/>
</dbReference>
<accession>A0ABU8S1T4</accession>
<evidence type="ECO:0000313" key="3">
    <source>
        <dbReference type="EMBL" id="MEJ5979321.1"/>
    </source>
</evidence>
<dbReference type="PANTHER" id="PTHR44757:SF2">
    <property type="entry name" value="BIOFILM ARCHITECTURE MAINTENANCE PROTEIN MBAA"/>
    <property type="match status" value="1"/>
</dbReference>
<dbReference type="InterPro" id="IPR001633">
    <property type="entry name" value="EAL_dom"/>
</dbReference>
<feature type="domain" description="GGDEF" evidence="2">
    <location>
        <begin position="149"/>
        <end position="281"/>
    </location>
</feature>
<dbReference type="SMART" id="SM00052">
    <property type="entry name" value="EAL"/>
    <property type="match status" value="1"/>
</dbReference>
<gene>
    <name evidence="3" type="ORF">WG901_21890</name>
</gene>
<reference evidence="3 4" key="1">
    <citation type="submission" date="2024-03" db="EMBL/GenBank/DDBJ databases">
        <authorList>
            <person name="Jo J.-H."/>
        </authorList>
    </citation>
    <scope>NUCLEOTIDE SEQUENCE [LARGE SCALE GENOMIC DNA]</scope>
    <source>
        <strain evidence="3 4">PS1R-30</strain>
    </source>
</reference>
<name>A0ABU8S1T4_9SPHN</name>
<dbReference type="InterPro" id="IPR029787">
    <property type="entry name" value="Nucleotide_cyclase"/>
</dbReference>
<dbReference type="Pfam" id="PF00990">
    <property type="entry name" value="GGDEF"/>
    <property type="match status" value="1"/>
</dbReference>
<dbReference type="CDD" id="cd01948">
    <property type="entry name" value="EAL"/>
    <property type="match status" value="1"/>
</dbReference>
<dbReference type="EC" id="2.7.7.65" evidence="3"/>
<dbReference type="PROSITE" id="PS50883">
    <property type="entry name" value="EAL"/>
    <property type="match status" value="1"/>
</dbReference>
<dbReference type="PANTHER" id="PTHR44757">
    <property type="entry name" value="DIGUANYLATE CYCLASE DGCP"/>
    <property type="match status" value="1"/>
</dbReference>
<dbReference type="EC" id="3.1.4.52" evidence="3"/>
<comment type="caution">
    <text evidence="3">The sequence shown here is derived from an EMBL/GenBank/DDBJ whole genome shotgun (WGS) entry which is preliminary data.</text>
</comment>
<feature type="domain" description="EAL" evidence="1">
    <location>
        <begin position="290"/>
        <end position="540"/>
    </location>
</feature>
<dbReference type="InterPro" id="IPR035919">
    <property type="entry name" value="EAL_sf"/>
</dbReference>
<dbReference type="PROSITE" id="PS50887">
    <property type="entry name" value="GGDEF"/>
    <property type="match status" value="1"/>
</dbReference>
<organism evidence="3 4">
    <name type="scientific">Novosphingobium anseongense</name>
    <dbReference type="NCBI Taxonomy" id="3133436"/>
    <lineage>
        <taxon>Bacteria</taxon>
        <taxon>Pseudomonadati</taxon>
        <taxon>Pseudomonadota</taxon>
        <taxon>Alphaproteobacteria</taxon>
        <taxon>Sphingomonadales</taxon>
        <taxon>Sphingomonadaceae</taxon>
        <taxon>Novosphingobium</taxon>
    </lineage>
</organism>
<dbReference type="Pfam" id="PF00563">
    <property type="entry name" value="EAL"/>
    <property type="match status" value="1"/>
</dbReference>
<protein>
    <submittedName>
        <fullName evidence="3">Bifunctional diguanylate cyclase/phosphodiesterase</fullName>
        <ecNumber evidence="3">2.7.7.65</ecNumber>
        <ecNumber evidence="3">3.1.4.52</ecNumber>
    </submittedName>
</protein>
<dbReference type="EMBL" id="JBBHJZ010000007">
    <property type="protein sequence ID" value="MEJ5979321.1"/>
    <property type="molecule type" value="Genomic_DNA"/>
</dbReference>
<dbReference type="Gene3D" id="3.20.20.450">
    <property type="entry name" value="EAL domain"/>
    <property type="match status" value="1"/>
</dbReference>